<comment type="caution">
    <text evidence="6">The sequence shown here is derived from an EMBL/GenBank/DDBJ whole genome shotgun (WGS) entry which is preliminary data.</text>
</comment>
<keyword evidence="7" id="KW-1185">Reference proteome</keyword>
<dbReference type="InterPro" id="IPR050330">
    <property type="entry name" value="Bact_OuterMem_StrucFunc"/>
</dbReference>
<organism evidence="6 7">
    <name type="scientific">Brevundimonas abyssalis TAR-001</name>
    <dbReference type="NCBI Taxonomy" id="1391729"/>
    <lineage>
        <taxon>Bacteria</taxon>
        <taxon>Pseudomonadati</taxon>
        <taxon>Pseudomonadota</taxon>
        <taxon>Alphaproteobacteria</taxon>
        <taxon>Caulobacterales</taxon>
        <taxon>Caulobacteraceae</taxon>
        <taxon>Brevundimonas</taxon>
    </lineage>
</organism>
<dbReference type="Pfam" id="PF00691">
    <property type="entry name" value="OmpA"/>
    <property type="match status" value="1"/>
</dbReference>
<proteinExistence type="predicted"/>
<reference evidence="7" key="1">
    <citation type="journal article" date="2013" name="Genome Announc.">
        <title>Draft Genome Sequence of the Dimorphic Prosthecate Bacterium Brevundimonas abyssalis TAR-001T.</title>
        <authorList>
            <person name="Tsubouchi T."/>
            <person name="Nishi S."/>
            <person name="Usui K."/>
            <person name="Shimane Y."/>
            <person name="Takaki Y."/>
            <person name="Maruyama T."/>
            <person name="Hatada Y."/>
        </authorList>
    </citation>
    <scope>NUCLEOTIDE SEQUENCE [LARGE SCALE GENOMIC DNA]</scope>
    <source>
        <strain evidence="7">TAR-001</strain>
    </source>
</reference>
<evidence type="ECO:0000313" key="7">
    <source>
        <dbReference type="Proteomes" id="UP000016569"/>
    </source>
</evidence>
<evidence type="ECO:0000256" key="2">
    <source>
        <dbReference type="ARBA" id="ARBA00023136"/>
    </source>
</evidence>
<dbReference type="EMBL" id="BATC01000045">
    <property type="protein sequence ID" value="GAD59940.1"/>
    <property type="molecule type" value="Genomic_DNA"/>
</dbReference>
<dbReference type="PROSITE" id="PS51123">
    <property type="entry name" value="OMPA_2"/>
    <property type="match status" value="1"/>
</dbReference>
<dbReference type="InterPro" id="IPR006665">
    <property type="entry name" value="OmpA-like"/>
</dbReference>
<dbReference type="PANTHER" id="PTHR30329:SF21">
    <property type="entry name" value="LIPOPROTEIN YIAD-RELATED"/>
    <property type="match status" value="1"/>
</dbReference>
<evidence type="ECO:0000256" key="1">
    <source>
        <dbReference type="ARBA" id="ARBA00004442"/>
    </source>
</evidence>
<dbReference type="Pfam" id="PF13488">
    <property type="entry name" value="Gly-zipper_Omp"/>
    <property type="match status" value="1"/>
</dbReference>
<dbReference type="PANTHER" id="PTHR30329">
    <property type="entry name" value="STATOR ELEMENT OF FLAGELLAR MOTOR COMPLEX"/>
    <property type="match status" value="1"/>
</dbReference>
<feature type="domain" description="OmpA-like" evidence="5">
    <location>
        <begin position="165"/>
        <end position="282"/>
    </location>
</feature>
<dbReference type="InterPro" id="IPR036737">
    <property type="entry name" value="OmpA-like_sf"/>
</dbReference>
<keyword evidence="6" id="KW-0449">Lipoprotein</keyword>
<evidence type="ECO:0000256" key="3">
    <source>
        <dbReference type="ARBA" id="ARBA00023237"/>
    </source>
</evidence>
<dbReference type="InterPro" id="IPR006664">
    <property type="entry name" value="OMP_bac"/>
</dbReference>
<dbReference type="Gene3D" id="3.30.1330.60">
    <property type="entry name" value="OmpA-like domain"/>
    <property type="match status" value="1"/>
</dbReference>
<keyword evidence="2 4" id="KW-0472">Membrane</keyword>
<dbReference type="Proteomes" id="UP000016569">
    <property type="component" value="Unassembled WGS sequence"/>
</dbReference>
<protein>
    <submittedName>
        <fullName evidence="6">Outer membrane lipoprotein omp16</fullName>
    </submittedName>
</protein>
<evidence type="ECO:0000256" key="4">
    <source>
        <dbReference type="PROSITE-ProRule" id="PRU00473"/>
    </source>
</evidence>
<gene>
    <name evidence="6" type="ORF">MBEBAB_2190</name>
</gene>
<evidence type="ECO:0000259" key="5">
    <source>
        <dbReference type="PROSITE" id="PS51123"/>
    </source>
</evidence>
<dbReference type="AlphaFoldDB" id="A0A8E0NCN4"/>
<sequence length="284" mass="30044">MMALSVTGNLAEVNEGRLTPFIIPMAKGRYGFASSGRTGTLAFRQAFQWLGHSRNPGRTTLMNIKMIAGVSVAALLAAACTTTDPYRTDAPRNNTATGAIAGALGGAVLGYLTNTNNSEEGRKNALIGAGVGALGGAAIGQYMDRQQRAMEAELSGSGVGVARQGDNLVLRMPGDVTFPTNSADINQRFHPVLADVARVMNEYDRSVVDIIGHTDSTGGDHINQPLSERRAASVAQFLISEGVMRERLYVAGASSRNPIASNDTVDGRSQNRRVEILIRPLTAN</sequence>
<evidence type="ECO:0000313" key="6">
    <source>
        <dbReference type="EMBL" id="GAD59940.1"/>
    </source>
</evidence>
<dbReference type="InterPro" id="IPR039567">
    <property type="entry name" value="Gly-zipper"/>
</dbReference>
<keyword evidence="3" id="KW-0998">Cell outer membrane</keyword>
<name>A0A8E0NCN4_9CAUL</name>
<dbReference type="CDD" id="cd07185">
    <property type="entry name" value="OmpA_C-like"/>
    <property type="match status" value="1"/>
</dbReference>
<dbReference type="PRINTS" id="PR01021">
    <property type="entry name" value="OMPADOMAIN"/>
</dbReference>
<dbReference type="GO" id="GO:0009279">
    <property type="term" value="C:cell outer membrane"/>
    <property type="evidence" value="ECO:0007669"/>
    <property type="project" value="UniProtKB-SubCell"/>
</dbReference>
<accession>A0A8E0NCN4</accession>
<comment type="subcellular location">
    <subcellularLocation>
        <location evidence="1">Cell outer membrane</location>
    </subcellularLocation>
</comment>
<dbReference type="SUPFAM" id="SSF103088">
    <property type="entry name" value="OmpA-like"/>
    <property type="match status" value="1"/>
</dbReference>